<dbReference type="Proteomes" id="UP000494269">
    <property type="component" value="Unassembled WGS sequence"/>
</dbReference>
<dbReference type="SUPFAM" id="SSF54637">
    <property type="entry name" value="Thioesterase/thiol ester dehydrase-isomerase"/>
    <property type="match status" value="1"/>
</dbReference>
<organism evidence="2 3">
    <name type="scientific">Achromobacter kerstersii</name>
    <dbReference type="NCBI Taxonomy" id="1353890"/>
    <lineage>
        <taxon>Bacteria</taxon>
        <taxon>Pseudomonadati</taxon>
        <taxon>Pseudomonadota</taxon>
        <taxon>Betaproteobacteria</taxon>
        <taxon>Burkholderiales</taxon>
        <taxon>Alcaligenaceae</taxon>
        <taxon>Achromobacter</taxon>
    </lineage>
</organism>
<dbReference type="PANTHER" id="PTHR42993:SF1">
    <property type="entry name" value="MAOC-LIKE DEHYDRATASE DOMAIN-CONTAINING PROTEIN"/>
    <property type="match status" value="1"/>
</dbReference>
<dbReference type="InterPro" id="IPR002539">
    <property type="entry name" value="MaoC-like_dom"/>
</dbReference>
<feature type="domain" description="MaoC-like" evidence="1">
    <location>
        <begin position="37"/>
        <end position="155"/>
    </location>
</feature>
<accession>A0A6S7AWK1</accession>
<proteinExistence type="predicted"/>
<name>A0A6S7AWK1_9BURK</name>
<sequence>MFFAFQPAIPFAFDSQQPMTTDLVHAPASPQALADQVSQEIGVSEWVTISQAQVDLFAHATDDHQFIHVDPARAARESAFGGPIAHGFLSLSLLTALSQKVLPAFEGAIGINYGFDKVRFLTPVPVGARVRGRFVLSEFTPRNAREFTTRYAVTVEIEGAPRPALVADWITMTILQG</sequence>
<evidence type="ECO:0000313" key="2">
    <source>
        <dbReference type="EMBL" id="CAB3739577.1"/>
    </source>
</evidence>
<dbReference type="InterPro" id="IPR039375">
    <property type="entry name" value="NodN-like"/>
</dbReference>
<dbReference type="PANTHER" id="PTHR42993">
    <property type="entry name" value="MAOC-LIKE DEHYDRATASE DOMAIN-CONTAINING PROTEIN"/>
    <property type="match status" value="1"/>
</dbReference>
<gene>
    <name evidence="2" type="ORF">LMG3441_05490</name>
</gene>
<dbReference type="AlphaFoldDB" id="A0A6S7AWK1"/>
<dbReference type="CDD" id="cd03450">
    <property type="entry name" value="NodN"/>
    <property type="match status" value="1"/>
</dbReference>
<dbReference type="EMBL" id="CADIJQ010000012">
    <property type="protein sequence ID" value="CAB3739577.1"/>
    <property type="molecule type" value="Genomic_DNA"/>
</dbReference>
<dbReference type="Pfam" id="PF01575">
    <property type="entry name" value="MaoC_dehydratas"/>
    <property type="match status" value="1"/>
</dbReference>
<dbReference type="Gene3D" id="3.10.129.10">
    <property type="entry name" value="Hotdog Thioesterase"/>
    <property type="match status" value="1"/>
</dbReference>
<dbReference type="InterPro" id="IPR029069">
    <property type="entry name" value="HotDog_dom_sf"/>
</dbReference>
<evidence type="ECO:0000313" key="3">
    <source>
        <dbReference type="Proteomes" id="UP000494269"/>
    </source>
</evidence>
<keyword evidence="3" id="KW-1185">Reference proteome</keyword>
<protein>
    <recommendedName>
        <fullName evidence="1">MaoC-like domain-containing protein</fullName>
    </recommendedName>
</protein>
<evidence type="ECO:0000259" key="1">
    <source>
        <dbReference type="Pfam" id="PF01575"/>
    </source>
</evidence>
<reference evidence="2 3" key="1">
    <citation type="submission" date="2020-04" db="EMBL/GenBank/DDBJ databases">
        <authorList>
            <person name="De Canck E."/>
        </authorList>
    </citation>
    <scope>NUCLEOTIDE SEQUENCE [LARGE SCALE GENOMIC DNA]</scope>
    <source>
        <strain evidence="2 3">LMG 3441</strain>
    </source>
</reference>